<evidence type="ECO:0000313" key="9">
    <source>
        <dbReference type="Proteomes" id="UP000186795"/>
    </source>
</evidence>
<dbReference type="InterPro" id="IPR011060">
    <property type="entry name" value="RibuloseP-bd_barrel"/>
</dbReference>
<organism evidence="8 9">
    <name type="scientific">Kroppenstedtia eburnea</name>
    <dbReference type="NCBI Taxonomy" id="714067"/>
    <lineage>
        <taxon>Bacteria</taxon>
        <taxon>Bacillati</taxon>
        <taxon>Bacillota</taxon>
        <taxon>Bacilli</taxon>
        <taxon>Bacillales</taxon>
        <taxon>Thermoactinomycetaceae</taxon>
        <taxon>Kroppenstedtia</taxon>
    </lineage>
</organism>
<dbReference type="AlphaFoldDB" id="A0A1N7MH11"/>
<dbReference type="InterPro" id="IPR007260">
    <property type="entry name" value="NanE"/>
</dbReference>
<dbReference type="OrthoDB" id="9781704at2"/>
<evidence type="ECO:0000256" key="5">
    <source>
        <dbReference type="ARBA" id="ARBA00023235"/>
    </source>
</evidence>
<dbReference type="RefSeq" id="WP_076525039.1">
    <property type="nucleotide sequence ID" value="NZ_CP048103.1"/>
</dbReference>
<protein>
    <recommendedName>
        <fullName evidence="7">Putative N-acetylmannosamine-6-phosphate 2-epimerase</fullName>
        <ecNumber evidence="7">5.1.3.9</ecNumber>
    </recommendedName>
    <alternativeName>
        <fullName evidence="7">ManNAc-6-P epimerase</fullName>
    </alternativeName>
</protein>
<evidence type="ECO:0000256" key="2">
    <source>
        <dbReference type="ARBA" id="ARBA00002147"/>
    </source>
</evidence>
<dbReference type="UniPathway" id="UPA00629">
    <property type="reaction ID" value="UER00682"/>
</dbReference>
<dbReference type="SUPFAM" id="SSF51366">
    <property type="entry name" value="Ribulose-phoshate binding barrel"/>
    <property type="match status" value="1"/>
</dbReference>
<dbReference type="PANTHER" id="PTHR36204:SF1">
    <property type="entry name" value="N-ACETYLMANNOSAMINE-6-PHOSPHATE 2-EPIMERASE-RELATED"/>
    <property type="match status" value="1"/>
</dbReference>
<keyword evidence="9" id="KW-1185">Reference proteome</keyword>
<dbReference type="EMBL" id="FTOD01000006">
    <property type="protein sequence ID" value="SIS85239.1"/>
    <property type="molecule type" value="Genomic_DNA"/>
</dbReference>
<evidence type="ECO:0000256" key="4">
    <source>
        <dbReference type="ARBA" id="ARBA00007439"/>
    </source>
</evidence>
<dbReference type="Proteomes" id="UP000186795">
    <property type="component" value="Unassembled WGS sequence"/>
</dbReference>
<keyword evidence="6 7" id="KW-0119">Carbohydrate metabolism</keyword>
<dbReference type="NCBIfam" id="NF002231">
    <property type="entry name" value="PRK01130.1"/>
    <property type="match status" value="1"/>
</dbReference>
<dbReference type="InterPro" id="IPR013785">
    <property type="entry name" value="Aldolase_TIM"/>
</dbReference>
<proteinExistence type="inferred from homology"/>
<evidence type="ECO:0000256" key="7">
    <source>
        <dbReference type="HAMAP-Rule" id="MF_01235"/>
    </source>
</evidence>
<keyword evidence="5 7" id="KW-0413">Isomerase</keyword>
<dbReference type="EC" id="5.1.3.9" evidence="7"/>
<dbReference type="GO" id="GO:0005975">
    <property type="term" value="P:carbohydrate metabolic process"/>
    <property type="evidence" value="ECO:0007669"/>
    <property type="project" value="UniProtKB-UniRule"/>
</dbReference>
<dbReference type="FunFam" id="3.20.20.70:FF:000035">
    <property type="entry name" value="Putative N-acetylmannosamine-6-phosphate 2-epimerase"/>
    <property type="match status" value="1"/>
</dbReference>
<evidence type="ECO:0000313" key="8">
    <source>
        <dbReference type="EMBL" id="SIS85239.1"/>
    </source>
</evidence>
<evidence type="ECO:0000256" key="3">
    <source>
        <dbReference type="ARBA" id="ARBA00005081"/>
    </source>
</evidence>
<dbReference type="PANTHER" id="PTHR36204">
    <property type="entry name" value="N-ACETYLMANNOSAMINE-6-PHOSPHATE 2-EPIMERASE-RELATED"/>
    <property type="match status" value="1"/>
</dbReference>
<reference evidence="9" key="1">
    <citation type="submission" date="2017-01" db="EMBL/GenBank/DDBJ databases">
        <authorList>
            <person name="Varghese N."/>
            <person name="Submissions S."/>
        </authorList>
    </citation>
    <scope>NUCLEOTIDE SEQUENCE [LARGE SCALE GENOMIC DNA]</scope>
    <source>
        <strain evidence="9">DSM 45196</strain>
    </source>
</reference>
<comment type="pathway">
    <text evidence="3 7">Amino-sugar metabolism; N-acetylneuraminate degradation; D-fructose 6-phosphate from N-acetylneuraminate: step 3/5.</text>
</comment>
<dbReference type="GO" id="GO:0006053">
    <property type="term" value="P:N-acetylmannosamine catabolic process"/>
    <property type="evidence" value="ECO:0007669"/>
    <property type="project" value="TreeGrafter"/>
</dbReference>
<comment type="similarity">
    <text evidence="4 7">Belongs to the NanE family.</text>
</comment>
<comment type="function">
    <text evidence="2 7">Converts N-acetylmannosamine-6-phosphate (ManNAc-6-P) to N-acetylglucosamine-6-phosphate (GlcNAc-6-P).</text>
</comment>
<sequence length="232" mass="25273">MTNHEVLQSLFNQLIVSCQALEDEPLHGGRIMAKMALAAQQGGAAGIRANSREDIAAIKENVDLPVIGIVKRDYPDSSVYITPTMLEIEELVSVGPEMIALDATNRLRPGSLTLEELVGQIKERFPDQLLMADVSTVEEAVAAERLGFDVVSTTLVGYTRETEGKKIYDDDFAIVKEILQSVNIPVFAEGNVYTPETAKRCLELGCHAVVVGGAITRPQQITRRFVEGISSC</sequence>
<evidence type="ECO:0000256" key="6">
    <source>
        <dbReference type="ARBA" id="ARBA00023277"/>
    </source>
</evidence>
<dbReference type="Pfam" id="PF04131">
    <property type="entry name" value="NanE"/>
    <property type="match status" value="1"/>
</dbReference>
<dbReference type="GO" id="GO:0019262">
    <property type="term" value="P:N-acetylneuraminate catabolic process"/>
    <property type="evidence" value="ECO:0007669"/>
    <property type="project" value="UniProtKB-UniRule"/>
</dbReference>
<dbReference type="GO" id="GO:0047465">
    <property type="term" value="F:N-acylglucosamine-6-phosphate 2-epimerase activity"/>
    <property type="evidence" value="ECO:0007669"/>
    <property type="project" value="UniProtKB-EC"/>
</dbReference>
<name>A0A1N7MH11_9BACL</name>
<dbReference type="HAMAP" id="MF_01235">
    <property type="entry name" value="ManNAc6P_epimer"/>
    <property type="match status" value="1"/>
</dbReference>
<accession>A0A1N7MH11</accession>
<gene>
    <name evidence="7" type="primary">nanE</name>
    <name evidence="8" type="ORF">SAMN05421790_10682</name>
</gene>
<evidence type="ECO:0000256" key="1">
    <source>
        <dbReference type="ARBA" id="ARBA00000056"/>
    </source>
</evidence>
<dbReference type="CDD" id="cd04729">
    <property type="entry name" value="NanE"/>
    <property type="match status" value="1"/>
</dbReference>
<dbReference type="Gene3D" id="3.20.20.70">
    <property type="entry name" value="Aldolase class I"/>
    <property type="match status" value="1"/>
</dbReference>
<dbReference type="GO" id="GO:0005829">
    <property type="term" value="C:cytosol"/>
    <property type="evidence" value="ECO:0007669"/>
    <property type="project" value="TreeGrafter"/>
</dbReference>
<comment type="catalytic activity">
    <reaction evidence="1 7">
        <text>an N-acyl-D-glucosamine 6-phosphate = an N-acyl-D-mannosamine 6-phosphate</text>
        <dbReference type="Rhea" id="RHEA:23932"/>
        <dbReference type="ChEBI" id="CHEBI:57599"/>
        <dbReference type="ChEBI" id="CHEBI:57666"/>
        <dbReference type="EC" id="5.1.3.9"/>
    </reaction>
</comment>